<dbReference type="Proteomes" id="UP000008888">
    <property type="component" value="Chromosome"/>
</dbReference>
<evidence type="ECO:0000313" key="3">
    <source>
        <dbReference type="Proteomes" id="UP000008888"/>
    </source>
</evidence>
<gene>
    <name evidence="2" type="ordered locus">Metme_1397</name>
</gene>
<dbReference type="EMBL" id="CP002738">
    <property type="protein sequence ID" value="AEF99820.1"/>
    <property type="molecule type" value="Genomic_DNA"/>
</dbReference>
<reference key="2">
    <citation type="submission" date="2011-05" db="EMBL/GenBank/DDBJ databases">
        <title>Complete genome sequence of the aerobic marine methanotroph Methylomonas methanica MC09.</title>
        <authorList>
            <person name="Boden R."/>
            <person name="Cunliffe M."/>
            <person name="Scanlan J."/>
            <person name="Moussard H."/>
            <person name="Kits K.D."/>
            <person name="Klotz M."/>
            <person name="Jetten M."/>
            <person name="Vuilleumier S."/>
            <person name="Han J."/>
            <person name="Peters L."/>
            <person name="Mikhailova N."/>
            <person name="Teshima H."/>
            <person name="Tapia R."/>
            <person name="Kyrpides N."/>
            <person name="Ivanova N."/>
            <person name="Pagani I."/>
            <person name="Cheng J.-F."/>
            <person name="Goodwin L."/>
            <person name="Han C."/>
            <person name="Hauser L."/>
            <person name="Land M."/>
            <person name="Lapidus A."/>
            <person name="Lucas S."/>
            <person name="Pitluck S."/>
            <person name="Woyke T."/>
            <person name="Stein L.Y."/>
            <person name="Murrell C."/>
        </authorList>
    </citation>
    <scope>NUCLEOTIDE SEQUENCE</scope>
    <source>
        <strain>MC09</strain>
    </source>
</reference>
<dbReference type="STRING" id="857087.Metme_1397"/>
<organism evidence="2 3">
    <name type="scientific">Methylomonas methanica (strain DSM 25384 / MC09)</name>
    <dbReference type="NCBI Taxonomy" id="857087"/>
    <lineage>
        <taxon>Bacteria</taxon>
        <taxon>Pseudomonadati</taxon>
        <taxon>Pseudomonadota</taxon>
        <taxon>Gammaproteobacteria</taxon>
        <taxon>Methylococcales</taxon>
        <taxon>Methylococcaceae</taxon>
        <taxon>Methylomonas</taxon>
    </lineage>
</organism>
<dbReference type="eggNOG" id="ENOG502Z8VU">
    <property type="taxonomic scope" value="Bacteria"/>
</dbReference>
<dbReference type="AlphaFoldDB" id="F9ZYW5"/>
<accession>F9ZYW5</accession>
<dbReference type="OrthoDB" id="9815616at2"/>
<dbReference type="Pfam" id="PF09611">
    <property type="entry name" value="Cas_Csy1"/>
    <property type="match status" value="1"/>
</dbReference>
<keyword evidence="3" id="KW-1185">Reference proteome</keyword>
<reference evidence="3" key="3">
    <citation type="submission" date="2011-05" db="EMBL/GenBank/DDBJ databases">
        <title>Complete sequence of Methylomonas methanica MC09.</title>
        <authorList>
            <consortium name="US DOE Joint Genome Institute"/>
            <person name="Lucas S."/>
            <person name="Han J."/>
            <person name="Lapidus A."/>
            <person name="Cheng J.-F."/>
            <person name="Goodwin L."/>
            <person name="Pitluck S."/>
            <person name="Peters L."/>
            <person name="Mikhailova N."/>
            <person name="Teshima H."/>
            <person name="Han C."/>
            <person name="Tapia R."/>
            <person name="Land M."/>
            <person name="Hauser L."/>
            <person name="Kyrpides N."/>
            <person name="Ivanova N."/>
            <person name="Pagani I."/>
            <person name="Stein L."/>
            <person name="Woyke T."/>
        </authorList>
    </citation>
    <scope>NUCLEOTIDE SEQUENCE [LARGE SCALE GENOMIC DNA]</scope>
    <source>
        <strain evidence="3">MC09</strain>
    </source>
</reference>
<dbReference type="RefSeq" id="WP_013818080.1">
    <property type="nucleotide sequence ID" value="NC_015572.1"/>
</dbReference>
<keyword evidence="1" id="KW-0175">Coiled coil</keyword>
<dbReference type="HOGENOM" id="CLU_038921_0_0_6"/>
<feature type="coiled-coil region" evidence="1">
    <location>
        <begin position="21"/>
        <end position="69"/>
    </location>
</feature>
<proteinExistence type="predicted"/>
<reference evidence="2 3" key="1">
    <citation type="journal article" date="2011" name="J. Bacteriol.">
        <title>Complete Genome Sequence of the Aerobic Marine Methanotroph Methylomonas methanica MC09.</title>
        <authorList>
            <person name="Boden R."/>
            <person name="Cunliffe M."/>
            <person name="Scanlan J."/>
            <person name="Moussard H."/>
            <person name="Kits K.D."/>
            <person name="Klotz M.G."/>
            <person name="Jetten M.S."/>
            <person name="Vuilleumier S."/>
            <person name="Han J."/>
            <person name="Peters L."/>
            <person name="Mikhailova N."/>
            <person name="Teshima H."/>
            <person name="Tapia R."/>
            <person name="Kyrpides N."/>
            <person name="Ivanova N."/>
            <person name="Pagani I."/>
            <person name="Cheng J.F."/>
            <person name="Goodwin L."/>
            <person name="Han C."/>
            <person name="Hauser L."/>
            <person name="Land M.L."/>
            <person name="Lapidus A."/>
            <person name="Lucas S."/>
            <person name="Pitluck S."/>
            <person name="Woyke T."/>
            <person name="Stein L."/>
            <person name="Murrell J.C."/>
        </authorList>
    </citation>
    <scope>NUCLEOTIDE SEQUENCE [LARGE SCALE GENOMIC DNA]</scope>
    <source>
        <strain evidence="2 3">MC09</strain>
    </source>
</reference>
<evidence type="ECO:0000256" key="1">
    <source>
        <dbReference type="SAM" id="Coils"/>
    </source>
</evidence>
<dbReference type="InterPro" id="IPR013397">
    <property type="entry name" value="CRISPR-assoc_prot_Csy1"/>
</dbReference>
<dbReference type="KEGG" id="mmt:Metme_1397"/>
<sequence length="471" mass="55088">MGGIILAIEEFLIGRRNEFIEKEVAKEIKDKEQKYEKLIESFKDKELINDKVALEKKKLEEAALKAKKKAQPVADEKYDVKTWLRKVSTQAKPNIVTHPAKFTNPKIDTASSIIYHGEQHNDGYVRTGNVKLSVNVDVSGNSATNTIIFELYSLLGITLQDNKKVINYFEEDVKELVKYMSDMGIKYKDFKDKCLNVFYGMNSEQSTHEMVRQVYFPVNTPLADYHLLSAVTASMLMFEVKNRIDGFNRRVNGQNIRNLKKNNQFHGEGFDEIPNLTEIWFGYSSNEDASRFTKMGNVSLLNVRNQKAYLIPSIPPQIQQRQVRLPSQNFFKNSLNPKRFKDDFQPLDKLIRSDLNNIHIREGIRNCLKYLIDRVLQRAFAVRAFGVGWSQTEHYQNLPRAQRIWLDDAYLEQRQQEEEWLEEIVLAFANWILDSYELLFKQTCKQLSDYELREVKRYVELAVSDDQEFFK</sequence>
<name>F9ZYW5_METMM</name>
<evidence type="ECO:0000313" key="2">
    <source>
        <dbReference type="EMBL" id="AEF99820.1"/>
    </source>
</evidence>
<protein>
    <submittedName>
        <fullName evidence="2">CRISPR-associated protein Csy1</fullName>
    </submittedName>
</protein>